<evidence type="ECO:0000313" key="7">
    <source>
        <dbReference type="EMBL" id="CAB4221748.1"/>
    </source>
</evidence>
<evidence type="ECO:0000313" key="6">
    <source>
        <dbReference type="EMBL" id="CAB4205322.1"/>
    </source>
</evidence>
<name>A0A6J5S997_9CAUD</name>
<protein>
    <submittedName>
        <fullName evidence="6">Uncharacterized protein</fullName>
    </submittedName>
</protein>
<dbReference type="EMBL" id="LR797024">
    <property type="protein sequence ID" value="CAB4180912.1"/>
    <property type="molecule type" value="Genomic_DNA"/>
</dbReference>
<evidence type="ECO:0000313" key="4">
    <source>
        <dbReference type="EMBL" id="CAB4180912.1"/>
    </source>
</evidence>
<dbReference type="EMBL" id="LR797234">
    <property type="protein sequence ID" value="CAB4195552.1"/>
    <property type="molecule type" value="Genomic_DNA"/>
</dbReference>
<sequence>MNRRKLRDVVRVHTSRGLQWGRIVGVSYGHDLVDVRLDAGGVLLALPPECVAAA</sequence>
<gene>
    <name evidence="4" type="ORF">UFOVP1058_4</name>
    <name evidence="5" type="ORF">UFOVP1289_28</name>
    <name evidence="6" type="ORF">UFOVP1410_58</name>
    <name evidence="8" type="ORF">UFOVP1514_43</name>
    <name evidence="7" type="ORF">UFOVP1642_55</name>
    <name evidence="1" type="ORF">UFOVP656_7</name>
    <name evidence="2" type="ORF">UFOVP857_29</name>
    <name evidence="3" type="ORF">UFOVP879_17</name>
</gene>
<dbReference type="EMBL" id="LR797356">
    <property type="protein sequence ID" value="CAB4205322.1"/>
    <property type="molecule type" value="Genomic_DNA"/>
</dbReference>
<reference evidence="6" key="1">
    <citation type="submission" date="2020-05" db="EMBL/GenBank/DDBJ databases">
        <authorList>
            <person name="Chiriac C."/>
            <person name="Salcher M."/>
            <person name="Ghai R."/>
            <person name="Kavagutti S V."/>
        </authorList>
    </citation>
    <scope>NUCLEOTIDE SEQUENCE</scope>
</reference>
<proteinExistence type="predicted"/>
<dbReference type="EMBL" id="LR796643">
    <property type="protein sequence ID" value="CAB4155608.1"/>
    <property type="molecule type" value="Genomic_DNA"/>
</dbReference>
<evidence type="ECO:0000313" key="8">
    <source>
        <dbReference type="EMBL" id="CAB5226814.1"/>
    </source>
</evidence>
<organism evidence="6">
    <name type="scientific">uncultured Caudovirales phage</name>
    <dbReference type="NCBI Taxonomy" id="2100421"/>
    <lineage>
        <taxon>Viruses</taxon>
        <taxon>Duplodnaviria</taxon>
        <taxon>Heunggongvirae</taxon>
        <taxon>Uroviricota</taxon>
        <taxon>Caudoviricetes</taxon>
        <taxon>Peduoviridae</taxon>
        <taxon>Maltschvirus</taxon>
        <taxon>Maltschvirus maltsch</taxon>
    </lineage>
</organism>
<evidence type="ECO:0000313" key="1">
    <source>
        <dbReference type="EMBL" id="CAB4155608.1"/>
    </source>
</evidence>
<evidence type="ECO:0000313" key="3">
    <source>
        <dbReference type="EMBL" id="CAB4168398.1"/>
    </source>
</evidence>
<evidence type="ECO:0000313" key="5">
    <source>
        <dbReference type="EMBL" id="CAB4195552.1"/>
    </source>
</evidence>
<accession>A0A6J5S997</accession>
<dbReference type="EMBL" id="LR797506">
    <property type="protein sequence ID" value="CAB4221748.1"/>
    <property type="molecule type" value="Genomic_DNA"/>
</dbReference>
<dbReference type="EMBL" id="LR796827">
    <property type="protein sequence ID" value="CAB4168398.1"/>
    <property type="molecule type" value="Genomic_DNA"/>
</dbReference>
<evidence type="ECO:0000313" key="2">
    <source>
        <dbReference type="EMBL" id="CAB4167569.1"/>
    </source>
</evidence>
<dbReference type="EMBL" id="LR798362">
    <property type="protein sequence ID" value="CAB5226814.1"/>
    <property type="molecule type" value="Genomic_DNA"/>
</dbReference>
<dbReference type="EMBL" id="LR796804">
    <property type="protein sequence ID" value="CAB4167569.1"/>
    <property type="molecule type" value="Genomic_DNA"/>
</dbReference>